<dbReference type="InterPro" id="IPR004869">
    <property type="entry name" value="MMPL_dom"/>
</dbReference>
<organism evidence="8 9">
    <name type="scientific">Sorangium cellulosum (strain So ce56)</name>
    <name type="common">Polyangium cellulosum (strain So ce56)</name>
    <dbReference type="NCBI Taxonomy" id="448385"/>
    <lineage>
        <taxon>Bacteria</taxon>
        <taxon>Pseudomonadati</taxon>
        <taxon>Myxococcota</taxon>
        <taxon>Polyangia</taxon>
        <taxon>Polyangiales</taxon>
        <taxon>Polyangiaceae</taxon>
        <taxon>Sorangium</taxon>
    </lineage>
</organism>
<keyword evidence="5 6" id="KW-0472">Membrane</keyword>
<dbReference type="Gene3D" id="1.20.1640.10">
    <property type="entry name" value="Multidrug efflux transporter AcrB transmembrane domain"/>
    <property type="match status" value="2"/>
</dbReference>
<dbReference type="eggNOG" id="COG1033">
    <property type="taxonomic scope" value="Bacteria"/>
</dbReference>
<keyword evidence="4 6" id="KW-1133">Transmembrane helix</keyword>
<dbReference type="BioCyc" id="SCEL448385:SCE_RS37965-MONOMER"/>
<protein>
    <submittedName>
        <fullName evidence="8">Membrane protein</fullName>
    </submittedName>
</protein>
<feature type="transmembrane region" description="Helical" evidence="6">
    <location>
        <begin position="713"/>
        <end position="734"/>
    </location>
</feature>
<dbReference type="EMBL" id="AM746676">
    <property type="protein sequence ID" value="CAN97582.1"/>
    <property type="molecule type" value="Genomic_DNA"/>
</dbReference>
<evidence type="ECO:0000256" key="1">
    <source>
        <dbReference type="ARBA" id="ARBA00004651"/>
    </source>
</evidence>
<feature type="transmembrane region" description="Helical" evidence="6">
    <location>
        <begin position="361"/>
        <end position="381"/>
    </location>
</feature>
<dbReference type="InterPro" id="IPR050545">
    <property type="entry name" value="Mycobact_MmpL"/>
</dbReference>
<feature type="domain" description="SSD" evidence="7">
    <location>
        <begin position="689"/>
        <end position="811"/>
    </location>
</feature>
<dbReference type="Proteomes" id="UP000002139">
    <property type="component" value="Chromosome"/>
</dbReference>
<evidence type="ECO:0000256" key="2">
    <source>
        <dbReference type="ARBA" id="ARBA00022475"/>
    </source>
</evidence>
<evidence type="ECO:0000259" key="7">
    <source>
        <dbReference type="PROSITE" id="PS50156"/>
    </source>
</evidence>
<evidence type="ECO:0000313" key="9">
    <source>
        <dbReference type="Proteomes" id="UP000002139"/>
    </source>
</evidence>
<dbReference type="PANTHER" id="PTHR33406:SF13">
    <property type="entry name" value="MEMBRANE PROTEIN YDFJ"/>
    <property type="match status" value="1"/>
</dbReference>
<keyword evidence="9" id="KW-1185">Reference proteome</keyword>
<evidence type="ECO:0000313" key="8">
    <source>
        <dbReference type="EMBL" id="CAN97582.1"/>
    </source>
</evidence>
<dbReference type="GO" id="GO:0005886">
    <property type="term" value="C:plasma membrane"/>
    <property type="evidence" value="ECO:0007669"/>
    <property type="project" value="UniProtKB-SubCell"/>
</dbReference>
<accession>A9EYX0</accession>
<feature type="transmembrane region" description="Helical" evidence="6">
    <location>
        <begin position="440"/>
        <end position="458"/>
    </location>
</feature>
<keyword evidence="3 6" id="KW-0812">Transmembrane</keyword>
<dbReference type="HOGENOM" id="CLU_345088_0_0_7"/>
<dbReference type="PANTHER" id="PTHR33406">
    <property type="entry name" value="MEMBRANE PROTEIN MJ1562-RELATED"/>
    <property type="match status" value="1"/>
</dbReference>
<dbReference type="STRING" id="448385.sce7413"/>
<feature type="transmembrane region" description="Helical" evidence="6">
    <location>
        <begin position="387"/>
        <end position="413"/>
    </location>
</feature>
<name>A9EYX0_SORC5</name>
<evidence type="ECO:0000256" key="6">
    <source>
        <dbReference type="SAM" id="Phobius"/>
    </source>
</evidence>
<feature type="transmembrane region" description="Helical" evidence="6">
    <location>
        <begin position="261"/>
        <end position="280"/>
    </location>
</feature>
<evidence type="ECO:0000256" key="5">
    <source>
        <dbReference type="ARBA" id="ARBA00023136"/>
    </source>
</evidence>
<feature type="transmembrane region" description="Helical" evidence="6">
    <location>
        <begin position="287"/>
        <end position="307"/>
    </location>
</feature>
<evidence type="ECO:0000256" key="3">
    <source>
        <dbReference type="ARBA" id="ARBA00022692"/>
    </source>
</evidence>
<dbReference type="InterPro" id="IPR000731">
    <property type="entry name" value="SSD"/>
</dbReference>
<feature type="transmembrane region" description="Helical" evidence="6">
    <location>
        <begin position="661"/>
        <end position="680"/>
    </location>
</feature>
<dbReference type="OrthoDB" id="5487012at2"/>
<feature type="transmembrane region" description="Helical" evidence="6">
    <location>
        <begin position="313"/>
        <end position="340"/>
    </location>
</feature>
<dbReference type="RefSeq" id="WP_012240021.1">
    <property type="nucleotide sequence ID" value="NC_010162.1"/>
</dbReference>
<feature type="transmembrane region" description="Helical" evidence="6">
    <location>
        <begin position="760"/>
        <end position="783"/>
    </location>
</feature>
<dbReference type="Pfam" id="PF03176">
    <property type="entry name" value="MMPL"/>
    <property type="match status" value="2"/>
</dbReference>
<dbReference type="PROSITE" id="PS50156">
    <property type="entry name" value="SSD"/>
    <property type="match status" value="1"/>
</dbReference>
<evidence type="ECO:0000256" key="4">
    <source>
        <dbReference type="ARBA" id="ARBA00022989"/>
    </source>
</evidence>
<feature type="transmembrane region" description="Helical" evidence="6">
    <location>
        <begin position="687"/>
        <end position="707"/>
    </location>
</feature>
<comment type="subcellular location">
    <subcellularLocation>
        <location evidence="1">Cell membrane</location>
        <topology evidence="1">Multi-pass membrane protein</topology>
    </subcellularLocation>
</comment>
<keyword evidence="2" id="KW-1003">Cell membrane</keyword>
<dbReference type="KEGG" id="scl:sce7413"/>
<reference evidence="8 9" key="1">
    <citation type="journal article" date="2007" name="Nat. Biotechnol.">
        <title>Complete genome sequence of the myxobacterium Sorangium cellulosum.</title>
        <authorList>
            <person name="Schneiker S."/>
            <person name="Perlova O."/>
            <person name="Kaiser O."/>
            <person name="Gerth K."/>
            <person name="Alici A."/>
            <person name="Altmeyer M.O."/>
            <person name="Bartels D."/>
            <person name="Bekel T."/>
            <person name="Beyer S."/>
            <person name="Bode E."/>
            <person name="Bode H.B."/>
            <person name="Bolten C.J."/>
            <person name="Choudhuri J.V."/>
            <person name="Doss S."/>
            <person name="Elnakady Y.A."/>
            <person name="Frank B."/>
            <person name="Gaigalat L."/>
            <person name="Goesmann A."/>
            <person name="Groeger C."/>
            <person name="Gross F."/>
            <person name="Jelsbak L."/>
            <person name="Jelsbak L."/>
            <person name="Kalinowski J."/>
            <person name="Kegler C."/>
            <person name="Knauber T."/>
            <person name="Konietzny S."/>
            <person name="Kopp M."/>
            <person name="Krause L."/>
            <person name="Krug D."/>
            <person name="Linke B."/>
            <person name="Mahmud T."/>
            <person name="Martinez-Arias R."/>
            <person name="McHardy A.C."/>
            <person name="Merai M."/>
            <person name="Meyer F."/>
            <person name="Mormann S."/>
            <person name="Munoz-Dorado J."/>
            <person name="Perez J."/>
            <person name="Pradella S."/>
            <person name="Rachid S."/>
            <person name="Raddatz G."/>
            <person name="Rosenau F."/>
            <person name="Rueckert C."/>
            <person name="Sasse F."/>
            <person name="Scharfe M."/>
            <person name="Schuster S.C."/>
            <person name="Suen G."/>
            <person name="Treuner-Lange A."/>
            <person name="Velicer G.J."/>
            <person name="Vorholter F.-J."/>
            <person name="Weissman K.J."/>
            <person name="Welch R.D."/>
            <person name="Wenzel S.C."/>
            <person name="Whitworth D.E."/>
            <person name="Wilhelm S."/>
            <person name="Wittmann C."/>
            <person name="Bloecker H."/>
            <person name="Puehler A."/>
            <person name="Mueller R."/>
        </authorList>
    </citation>
    <scope>NUCLEOTIDE SEQUENCE [LARGE SCALE GENOMIC DNA]</scope>
    <source>
        <strain evidence="9">So ce56</strain>
    </source>
</reference>
<dbReference type="SUPFAM" id="SSF82866">
    <property type="entry name" value="Multidrug efflux transporter AcrB transmembrane domain"/>
    <property type="match status" value="2"/>
</dbReference>
<proteinExistence type="predicted"/>
<feature type="transmembrane region" description="Helical" evidence="6">
    <location>
        <begin position="789"/>
        <end position="812"/>
    </location>
</feature>
<dbReference type="AlphaFoldDB" id="A9EYX0"/>
<gene>
    <name evidence="8" type="ordered locus">sce7413</name>
</gene>
<sequence length="819" mass="84804">MAAPLPPPSARADAPRRPLRLVVVAALAALTLAAFAAVTLRLQLEPNVASLLPERGDAAALRRYVRGFGGGDLGVVMVKGDDPDENAAVAAEIARALAARPTVQRAADRIDVSRSLDPWVAFRHADARVRERLAAALSPEGMRERLAETRAMLLAPGGGAAAETIAADPLRLSQLVFESADIGSGVRTQADGAFATDDGKVHLVLVQPAGQALRGADARAFVADANAVLGPIRAAHPGLTLGLTGGHAIAAATEAMLTRDLAISGTLSMLLASVVFALLFRRLRALVAVMPPLVLGTLWTAGLATALPGGLSAIAVAFMSVVVGVGVDTGVHVYAALLEARREGLDPEAAARAARARTSRAVLIAAVTAGAAFGALALSDINALRQLGLLCAAGEVLTAIAIVLVTPAVGAWLERGTPPTEAPARWPDGLYRLTRTRGRALALTGLAALPIAAVALGASPPLAEAIVAIRPAELEPLKVQQEIFEAFGGRRGQWVVLLADGDQERARARGDRIAERLASMKADVEAVDALTALAPAAPTQAERFAARDALDLPAKADELARALRDTGFAPERFSAVLDGMRAPPRQEVALSDLERGPASILLSRYLGADGGEALVALYVRPRETGSVARIERAIREEDPGAMLTGYSRLEASLRETLAHDMPRIGLVAGALVLLALSASLRSARDIALAALVVASEISLVLLLIRVLGIPLHAYDALVIPVLLGITVDEGMFLLHRARDIEAAGGGDAVIRETLRREGPAIAATALTTAAGFSALAFCGFDGLRDLGRVGALGSAVGLVVALLVVPAGLRLWPRAHGRA</sequence>